<accession>A0ABN7TEE0</accession>
<dbReference type="EMBL" id="OU015567">
    <property type="protein sequence ID" value="CAG5113857.1"/>
    <property type="molecule type" value="Genomic_DNA"/>
</dbReference>
<evidence type="ECO:0000256" key="1">
    <source>
        <dbReference type="SAM" id="Phobius"/>
    </source>
</evidence>
<organism evidence="3 4">
    <name type="scientific">Oikopleura dioica</name>
    <name type="common">Tunicate</name>
    <dbReference type="NCBI Taxonomy" id="34765"/>
    <lineage>
        <taxon>Eukaryota</taxon>
        <taxon>Metazoa</taxon>
        <taxon>Chordata</taxon>
        <taxon>Tunicata</taxon>
        <taxon>Appendicularia</taxon>
        <taxon>Copelata</taxon>
        <taxon>Oikopleuridae</taxon>
        <taxon>Oikopleura</taxon>
    </lineage>
</organism>
<keyword evidence="1" id="KW-0472">Membrane</keyword>
<dbReference type="Proteomes" id="UP001158576">
    <property type="component" value="Chromosome 2"/>
</dbReference>
<feature type="transmembrane region" description="Helical" evidence="1">
    <location>
        <begin position="147"/>
        <end position="168"/>
    </location>
</feature>
<sequence length="269" mass="31165">MLILIITSYCISPWFTVEINCEDDTPMERKAVISAGLWDRCIELSDKIDDTGAHCKKWDRTSLLDNNWTDWEREGCYDNFFKATLKSFNRNSLWNAAAMMLFVGNTFILLPSVTVLLIPTQQKFSSDIAVLTHEKSKLVVENFSISFPAYLALLGILAIYIVIFTSFLRFYHFPYPYTEENRKKLDKIISEYQILGTKKWDEYNKRQKNREEDLLQELEVDAISENSREDFSSIGTKSPMPSIGRVSGFSTLEAVSEMDEKNDNFEDFN</sequence>
<evidence type="ECO:0000256" key="2">
    <source>
        <dbReference type="SAM" id="SignalP"/>
    </source>
</evidence>
<name>A0ABN7TEE0_OIKDI</name>
<keyword evidence="4" id="KW-1185">Reference proteome</keyword>
<protein>
    <submittedName>
        <fullName evidence="3">Oidioi.mRNA.OKI2018_I69.chr2.g7947.t1.cds</fullName>
    </submittedName>
</protein>
<keyword evidence="2" id="KW-0732">Signal</keyword>
<keyword evidence="1" id="KW-1133">Transmembrane helix</keyword>
<keyword evidence="1" id="KW-0812">Transmembrane</keyword>
<feature type="chain" id="PRO_5046695260" evidence="2">
    <location>
        <begin position="17"/>
        <end position="269"/>
    </location>
</feature>
<evidence type="ECO:0000313" key="3">
    <source>
        <dbReference type="EMBL" id="CAG5113857.1"/>
    </source>
</evidence>
<evidence type="ECO:0000313" key="4">
    <source>
        <dbReference type="Proteomes" id="UP001158576"/>
    </source>
</evidence>
<reference evidence="3 4" key="1">
    <citation type="submission" date="2021-04" db="EMBL/GenBank/DDBJ databases">
        <authorList>
            <person name="Bliznina A."/>
        </authorList>
    </citation>
    <scope>NUCLEOTIDE SEQUENCE [LARGE SCALE GENOMIC DNA]</scope>
</reference>
<feature type="signal peptide" evidence="2">
    <location>
        <begin position="1"/>
        <end position="16"/>
    </location>
</feature>
<gene>
    <name evidence="3" type="ORF">OKIOD_LOCUS16712</name>
</gene>
<feature type="transmembrane region" description="Helical" evidence="1">
    <location>
        <begin position="93"/>
        <end position="118"/>
    </location>
</feature>
<proteinExistence type="predicted"/>